<dbReference type="CDD" id="cd07067">
    <property type="entry name" value="HP_PGM_like"/>
    <property type="match status" value="1"/>
</dbReference>
<gene>
    <name evidence="2" type="ORF">ASPWEDRAFT_45385</name>
</gene>
<dbReference type="RefSeq" id="XP_040685132.1">
    <property type="nucleotide sequence ID" value="XM_040836530.1"/>
</dbReference>
<organism evidence="2 3">
    <name type="scientific">Aspergillus wentii DTO 134E9</name>
    <dbReference type="NCBI Taxonomy" id="1073089"/>
    <lineage>
        <taxon>Eukaryota</taxon>
        <taxon>Fungi</taxon>
        <taxon>Dikarya</taxon>
        <taxon>Ascomycota</taxon>
        <taxon>Pezizomycotina</taxon>
        <taxon>Eurotiomycetes</taxon>
        <taxon>Eurotiomycetidae</taxon>
        <taxon>Eurotiales</taxon>
        <taxon>Aspergillaceae</taxon>
        <taxon>Aspergillus</taxon>
        <taxon>Aspergillus subgen. Cremei</taxon>
    </lineage>
</organism>
<name>A0A1L9R956_ASPWE</name>
<evidence type="ECO:0008006" key="4">
    <source>
        <dbReference type="Google" id="ProtNLM"/>
    </source>
</evidence>
<proteinExistence type="predicted"/>
<accession>A0A1L9R956</accession>
<dbReference type="GO" id="GO:0005737">
    <property type="term" value="C:cytoplasm"/>
    <property type="evidence" value="ECO:0007669"/>
    <property type="project" value="TreeGrafter"/>
</dbReference>
<dbReference type="GO" id="GO:0016791">
    <property type="term" value="F:phosphatase activity"/>
    <property type="evidence" value="ECO:0007669"/>
    <property type="project" value="TreeGrafter"/>
</dbReference>
<reference evidence="3" key="1">
    <citation type="journal article" date="2017" name="Genome Biol.">
        <title>Comparative genomics reveals high biological diversity and specific adaptations in the industrially and medically important fungal genus Aspergillus.</title>
        <authorList>
            <person name="de Vries R.P."/>
            <person name="Riley R."/>
            <person name="Wiebenga A."/>
            <person name="Aguilar-Osorio G."/>
            <person name="Amillis S."/>
            <person name="Uchima C.A."/>
            <person name="Anderluh G."/>
            <person name="Asadollahi M."/>
            <person name="Askin M."/>
            <person name="Barry K."/>
            <person name="Battaglia E."/>
            <person name="Bayram O."/>
            <person name="Benocci T."/>
            <person name="Braus-Stromeyer S.A."/>
            <person name="Caldana C."/>
            <person name="Canovas D."/>
            <person name="Cerqueira G.C."/>
            <person name="Chen F."/>
            <person name="Chen W."/>
            <person name="Choi C."/>
            <person name="Clum A."/>
            <person name="Dos Santos R.A."/>
            <person name="Damasio A.R."/>
            <person name="Diallinas G."/>
            <person name="Emri T."/>
            <person name="Fekete E."/>
            <person name="Flipphi M."/>
            <person name="Freyberg S."/>
            <person name="Gallo A."/>
            <person name="Gournas C."/>
            <person name="Habgood R."/>
            <person name="Hainaut M."/>
            <person name="Harispe M.L."/>
            <person name="Henrissat B."/>
            <person name="Hilden K.S."/>
            <person name="Hope R."/>
            <person name="Hossain A."/>
            <person name="Karabika E."/>
            <person name="Karaffa L."/>
            <person name="Karanyi Z."/>
            <person name="Krasevec N."/>
            <person name="Kuo A."/>
            <person name="Kusch H."/>
            <person name="LaButti K."/>
            <person name="Lagendijk E.L."/>
            <person name="Lapidus A."/>
            <person name="Levasseur A."/>
            <person name="Lindquist E."/>
            <person name="Lipzen A."/>
            <person name="Logrieco A.F."/>
            <person name="MacCabe A."/>
            <person name="Maekelae M.R."/>
            <person name="Malavazi I."/>
            <person name="Melin P."/>
            <person name="Meyer V."/>
            <person name="Mielnichuk N."/>
            <person name="Miskei M."/>
            <person name="Molnar A.P."/>
            <person name="Mule G."/>
            <person name="Ngan C.Y."/>
            <person name="Orejas M."/>
            <person name="Orosz E."/>
            <person name="Ouedraogo J.P."/>
            <person name="Overkamp K.M."/>
            <person name="Park H.-S."/>
            <person name="Perrone G."/>
            <person name="Piumi F."/>
            <person name="Punt P.J."/>
            <person name="Ram A.F."/>
            <person name="Ramon A."/>
            <person name="Rauscher S."/>
            <person name="Record E."/>
            <person name="Riano-Pachon D.M."/>
            <person name="Robert V."/>
            <person name="Roehrig J."/>
            <person name="Ruller R."/>
            <person name="Salamov A."/>
            <person name="Salih N.S."/>
            <person name="Samson R.A."/>
            <person name="Sandor E."/>
            <person name="Sanguinetti M."/>
            <person name="Schuetze T."/>
            <person name="Sepcic K."/>
            <person name="Shelest E."/>
            <person name="Sherlock G."/>
            <person name="Sophianopoulou V."/>
            <person name="Squina F.M."/>
            <person name="Sun H."/>
            <person name="Susca A."/>
            <person name="Todd R.B."/>
            <person name="Tsang A."/>
            <person name="Unkles S.E."/>
            <person name="van de Wiele N."/>
            <person name="van Rossen-Uffink D."/>
            <person name="Oliveira J.V."/>
            <person name="Vesth T.C."/>
            <person name="Visser J."/>
            <person name="Yu J.-H."/>
            <person name="Zhou M."/>
            <person name="Andersen M.R."/>
            <person name="Archer D.B."/>
            <person name="Baker S.E."/>
            <person name="Benoit I."/>
            <person name="Brakhage A.A."/>
            <person name="Braus G.H."/>
            <person name="Fischer R."/>
            <person name="Frisvad J.C."/>
            <person name="Goldman G.H."/>
            <person name="Houbraken J."/>
            <person name="Oakley B."/>
            <person name="Pocsi I."/>
            <person name="Scazzocchio C."/>
            <person name="Seiboth B."/>
            <person name="vanKuyk P.A."/>
            <person name="Wortman J."/>
            <person name="Dyer P.S."/>
            <person name="Grigoriev I.V."/>
        </authorList>
    </citation>
    <scope>NUCLEOTIDE SEQUENCE [LARGE SCALE GENOMIC DNA]</scope>
    <source>
        <strain evidence="3">DTO 134E9</strain>
    </source>
</reference>
<dbReference type="OrthoDB" id="496981at2759"/>
<dbReference type="PANTHER" id="PTHR48100">
    <property type="entry name" value="BROAD-SPECIFICITY PHOSPHATASE YOR283W-RELATED"/>
    <property type="match status" value="1"/>
</dbReference>
<dbReference type="InterPro" id="IPR029033">
    <property type="entry name" value="His_PPase_superfam"/>
</dbReference>
<dbReference type="AlphaFoldDB" id="A0A1L9R956"/>
<evidence type="ECO:0000313" key="3">
    <source>
        <dbReference type="Proteomes" id="UP000184383"/>
    </source>
</evidence>
<dbReference type="EMBL" id="KV878216">
    <property type="protein sequence ID" value="OJJ31455.1"/>
    <property type="molecule type" value="Genomic_DNA"/>
</dbReference>
<dbReference type="SUPFAM" id="SSF53254">
    <property type="entry name" value="Phosphoglycerate mutase-like"/>
    <property type="match status" value="1"/>
</dbReference>
<evidence type="ECO:0000313" key="2">
    <source>
        <dbReference type="EMBL" id="OJJ31455.1"/>
    </source>
</evidence>
<sequence>MAHQYKFEIQPQFFVDYFQLARESPGSKVTTQPSLGLIDRPYESDNQSDKKKPWEQFAAYVNRLNTENPDNVSYKVLYLTRHGLGTHNIHEAEVGKEAWNNHWSHLDGDGTVTWNDAKLTETGIQQAQELSQFWADAIKKDKIPLPEKLYTSPLARCLETTKLVFSKIMQDSGKTFQPEVKELFRERLTDHTCDKRSTRTWIESHYPSYIIEAGLSEEDVLWKADYWESQDEHIARKQRVLEEIFATDDSQFVSLTVHSYAISAILLACNSEKFRVREGSTIALLVRGESIE</sequence>
<dbReference type="SMART" id="SM00855">
    <property type="entry name" value="PGAM"/>
    <property type="match status" value="1"/>
</dbReference>
<dbReference type="PANTHER" id="PTHR48100:SF1">
    <property type="entry name" value="HISTIDINE PHOSPHATASE FAMILY PROTEIN-RELATED"/>
    <property type="match status" value="1"/>
</dbReference>
<dbReference type="GeneID" id="63752378"/>
<dbReference type="VEuPathDB" id="FungiDB:ASPWEDRAFT_45385"/>
<dbReference type="InterPro" id="IPR050275">
    <property type="entry name" value="PGM_Phosphatase"/>
</dbReference>
<dbReference type="InterPro" id="IPR013078">
    <property type="entry name" value="His_Pase_superF_clade-1"/>
</dbReference>
<feature type="region of interest" description="Disordered" evidence="1">
    <location>
        <begin position="26"/>
        <end position="50"/>
    </location>
</feature>
<dbReference type="Proteomes" id="UP000184383">
    <property type="component" value="Unassembled WGS sequence"/>
</dbReference>
<feature type="compositionally biased region" description="Basic and acidic residues" evidence="1">
    <location>
        <begin position="40"/>
        <end position="50"/>
    </location>
</feature>
<protein>
    <recommendedName>
        <fullName evidence="4">Phosphoglycerate mutase</fullName>
    </recommendedName>
</protein>
<evidence type="ECO:0000256" key="1">
    <source>
        <dbReference type="SAM" id="MobiDB-lite"/>
    </source>
</evidence>
<dbReference type="Gene3D" id="3.40.50.1240">
    <property type="entry name" value="Phosphoglycerate mutase-like"/>
    <property type="match status" value="1"/>
</dbReference>
<dbReference type="Pfam" id="PF00300">
    <property type="entry name" value="His_Phos_1"/>
    <property type="match status" value="1"/>
</dbReference>
<keyword evidence="3" id="KW-1185">Reference proteome</keyword>